<feature type="compositionally biased region" description="Low complexity" evidence="2">
    <location>
        <begin position="302"/>
        <end position="313"/>
    </location>
</feature>
<protein>
    <submittedName>
        <fullName evidence="3">Uncharacterized protein</fullName>
    </submittedName>
</protein>
<feature type="compositionally biased region" description="Low complexity" evidence="2">
    <location>
        <begin position="579"/>
        <end position="592"/>
    </location>
</feature>
<feature type="coiled-coil region" evidence="1">
    <location>
        <begin position="986"/>
        <end position="1020"/>
    </location>
</feature>
<gene>
    <name evidence="3" type="ORF">PECAL_3P07190</name>
</gene>
<feature type="region of interest" description="Disordered" evidence="2">
    <location>
        <begin position="812"/>
        <end position="833"/>
    </location>
</feature>
<dbReference type="Proteomes" id="UP000789595">
    <property type="component" value="Unassembled WGS sequence"/>
</dbReference>
<feature type="compositionally biased region" description="Acidic residues" evidence="2">
    <location>
        <begin position="171"/>
        <end position="180"/>
    </location>
</feature>
<feature type="compositionally biased region" description="Basic and acidic residues" evidence="2">
    <location>
        <begin position="553"/>
        <end position="566"/>
    </location>
</feature>
<evidence type="ECO:0000256" key="2">
    <source>
        <dbReference type="SAM" id="MobiDB-lite"/>
    </source>
</evidence>
<dbReference type="EMBL" id="CAKKNE010000003">
    <property type="protein sequence ID" value="CAH0370810.1"/>
    <property type="molecule type" value="Genomic_DNA"/>
</dbReference>
<feature type="region of interest" description="Disordered" evidence="2">
    <location>
        <begin position="469"/>
        <end position="617"/>
    </location>
</feature>
<feature type="region of interest" description="Disordered" evidence="2">
    <location>
        <begin position="137"/>
        <end position="193"/>
    </location>
</feature>
<feature type="compositionally biased region" description="Low complexity" evidence="2">
    <location>
        <begin position="247"/>
        <end position="261"/>
    </location>
</feature>
<feature type="region of interest" description="Disordered" evidence="2">
    <location>
        <begin position="207"/>
        <end position="384"/>
    </location>
</feature>
<feature type="compositionally biased region" description="Low complexity" evidence="2">
    <location>
        <begin position="604"/>
        <end position="617"/>
    </location>
</feature>
<dbReference type="AlphaFoldDB" id="A0A8J2WYA4"/>
<feature type="compositionally biased region" description="Acidic residues" evidence="2">
    <location>
        <begin position="22"/>
        <end position="35"/>
    </location>
</feature>
<evidence type="ECO:0000313" key="4">
    <source>
        <dbReference type="Proteomes" id="UP000789595"/>
    </source>
</evidence>
<accession>A0A8J2WYA4</accession>
<feature type="compositionally biased region" description="Basic and acidic residues" evidence="2">
    <location>
        <begin position="498"/>
        <end position="519"/>
    </location>
</feature>
<dbReference type="OrthoDB" id="18598at2759"/>
<feature type="compositionally biased region" description="Gly residues" evidence="2">
    <location>
        <begin position="593"/>
        <end position="603"/>
    </location>
</feature>
<reference evidence="3" key="1">
    <citation type="submission" date="2021-11" db="EMBL/GenBank/DDBJ databases">
        <authorList>
            <consortium name="Genoscope - CEA"/>
            <person name="William W."/>
        </authorList>
    </citation>
    <scope>NUCLEOTIDE SEQUENCE</scope>
</reference>
<sequence length="1267" mass="135747">MLRGFGTATNATLKELLASDTDQAEDPGADGDDVDAFVRAASPLFGASDEPWTHESIKPPATPPRSPEGDGTDTDPFPPTPPSFQERAATATAALQRMLDASPQSPPSPLMNCTAATRLHARDAAAGVGADAKKRLAELLRDSSSDSEDEAPAPAAAPSPSEPIAEKSDAEIMESIEDLIDDPRPPSVIEEAAAKVNQAVSQVVDALSPAKTARAPSPPAFDEEGDDSDGDAPAPSPKDAPSPPPAQARAPSPAPAKAAATPDDDDAALNRAEADARDQEGDGHSDDGEDHKAPLVLREEVTPPTSSVVQPVSALSATSSKWETEDEARSPDRPAPKRKSLKKMFASGAKGIKKRLMGRPKVVDEGSDEDKRSSSSSARRPEEISEYAADLEKKLALLQAHAGLNDDELEWKLASTETADPYGLAKAEREKAEGDYDRLMWDESRCDQVAKLADDVAVLRALEDVVEASSVTRGTAAQEFSRESAAHAAQRALATSPVKEKQSMAREDSVRSVGDHEAFDVDDDSQERDAAATLPRDAEDTSDAPDAAQPVDPSKRRFSEQGEEPARPPNPFGKGKGKGNPMAGGLLAAIAGRGRGGPPGRGRGAAPPGGLLAAIAGRGRGRGGLGAALSAPRKKKPKTLASAKAALVKARSRAAADAARLPVQLPEFGIVETCTAPVVDALQDENDDDQSHAGKARRASATILKCDAAAAAASAALALLRETAKEARREGDRLRTNLRDVEGALDVWRARERDAPNRAAKLAEEEREWSRREEAANAAALALIRTLVPPDIKGDTVEGLRHRAARVVAQAAAQAKRRKREAEGDTTEEPPVSDKKALAIAAAWGGCYTYALAERLKNARPLHWVQAHPDDVATQNFLAGAGADSFRNLGDYDVVELRAIYAACPELCGNQPVRPEKFQLDSSGAKAAWRRQLVERLRELVARERGDRVNAGWDGATGQRRTQQLPPLPAKQRRHPAYYYPSKAQLEETAQKHKTLKKRRDERKKKVATLEAALEERRDERDAAFADSRSEYLQQQYGRQLLRDLAREADDAYKATSKELGNDVQGARADYLRAAKAVDNAHPTESEDAALRKLVERHSLCDGDALADARDVAALRKRALAKAGIYDDEEDDVTEDDERVLKHVFAEEPRGRLVRGPFDPWPAIERAERAPVLKKLSDEEEARLRREELRQHGLSRRKSLSTKEVAKTLSASAAAASSSRPTVRRVASAKPVTSGGLAPVAPRSRRLAELARKSAGGDSGRDSTGST</sequence>
<name>A0A8J2WYA4_9STRA</name>
<proteinExistence type="predicted"/>
<feature type="region of interest" description="Disordered" evidence="2">
    <location>
        <begin position="1188"/>
        <end position="1267"/>
    </location>
</feature>
<feature type="compositionally biased region" description="Basic and acidic residues" evidence="2">
    <location>
        <begin position="361"/>
        <end position="383"/>
    </location>
</feature>
<evidence type="ECO:0000313" key="3">
    <source>
        <dbReference type="EMBL" id="CAH0370810.1"/>
    </source>
</evidence>
<keyword evidence="4" id="KW-1185">Reference proteome</keyword>
<feature type="coiled-coil region" evidence="1">
    <location>
        <begin position="710"/>
        <end position="744"/>
    </location>
</feature>
<feature type="compositionally biased region" description="Acidic residues" evidence="2">
    <location>
        <begin position="221"/>
        <end position="230"/>
    </location>
</feature>
<feature type="compositionally biased region" description="Pro residues" evidence="2">
    <location>
        <begin position="234"/>
        <end position="246"/>
    </location>
</feature>
<evidence type="ECO:0000256" key="1">
    <source>
        <dbReference type="SAM" id="Coils"/>
    </source>
</evidence>
<feature type="compositionally biased region" description="Low complexity" evidence="2">
    <location>
        <begin position="1210"/>
        <end position="1219"/>
    </location>
</feature>
<comment type="caution">
    <text evidence="3">The sequence shown here is derived from an EMBL/GenBank/DDBJ whole genome shotgun (WGS) entry which is preliminary data.</text>
</comment>
<feature type="compositionally biased region" description="Basic and acidic residues" evidence="2">
    <location>
        <begin position="272"/>
        <end position="301"/>
    </location>
</feature>
<keyword evidence="1" id="KW-0175">Coiled coil</keyword>
<feature type="region of interest" description="Disordered" evidence="2">
    <location>
        <begin position="17"/>
        <end position="116"/>
    </location>
</feature>
<organism evidence="3 4">
    <name type="scientific">Pelagomonas calceolata</name>
    <dbReference type="NCBI Taxonomy" id="35677"/>
    <lineage>
        <taxon>Eukaryota</taxon>
        <taxon>Sar</taxon>
        <taxon>Stramenopiles</taxon>
        <taxon>Ochrophyta</taxon>
        <taxon>Pelagophyceae</taxon>
        <taxon>Pelagomonadales</taxon>
        <taxon>Pelagomonadaceae</taxon>
        <taxon>Pelagomonas</taxon>
    </lineage>
</organism>